<dbReference type="SUPFAM" id="SSF53448">
    <property type="entry name" value="Nucleotide-diphospho-sugar transferases"/>
    <property type="match status" value="1"/>
</dbReference>
<keyword evidence="4" id="KW-1185">Reference proteome</keyword>
<comment type="caution">
    <text evidence="3">The sequence shown here is derived from an EMBL/GenBank/DDBJ whole genome shotgun (WGS) entry which is preliminary data.</text>
</comment>
<dbReference type="Proteomes" id="UP001255246">
    <property type="component" value="Unassembled WGS sequence"/>
</dbReference>
<evidence type="ECO:0000256" key="1">
    <source>
        <dbReference type="SAM" id="Phobius"/>
    </source>
</evidence>
<dbReference type="Gene3D" id="3.90.550.10">
    <property type="entry name" value="Spore Coat Polysaccharide Biosynthesis Protein SpsA, Chain A"/>
    <property type="match status" value="1"/>
</dbReference>
<keyword evidence="3" id="KW-0808">Transferase</keyword>
<accession>A0ABU3ABJ0</accession>
<dbReference type="Pfam" id="PF00535">
    <property type="entry name" value="Glycos_transf_2"/>
    <property type="match status" value="1"/>
</dbReference>
<dbReference type="PANTHER" id="PTHR22916:SF64">
    <property type="entry name" value="TRANSFERASE, PUTATIVE-RELATED"/>
    <property type="match status" value="1"/>
</dbReference>
<feature type="transmembrane region" description="Helical" evidence="1">
    <location>
        <begin position="266"/>
        <end position="284"/>
    </location>
</feature>
<proteinExistence type="predicted"/>
<protein>
    <submittedName>
        <fullName evidence="3">Glycosyltransferase</fullName>
        <ecNumber evidence="3">2.4.-.-</ecNumber>
    </submittedName>
</protein>
<dbReference type="EC" id="2.4.-.-" evidence="3"/>
<keyword evidence="1" id="KW-0472">Membrane</keyword>
<feature type="domain" description="Glycosyltransferase 2-like" evidence="2">
    <location>
        <begin position="7"/>
        <end position="135"/>
    </location>
</feature>
<dbReference type="InterPro" id="IPR029044">
    <property type="entry name" value="Nucleotide-diphossugar_trans"/>
</dbReference>
<dbReference type="GO" id="GO:0016757">
    <property type="term" value="F:glycosyltransferase activity"/>
    <property type="evidence" value="ECO:0007669"/>
    <property type="project" value="UniProtKB-KW"/>
</dbReference>
<sequence length="336" mass="38668">MAKLFFSFVIPVFNRPDEVEELLNSLSLQEFDGPFEIVLVEDGSAESAKRVVESFKDKLQISYYFKENTGPGHSRNYGMERAQGNYYIILDSDCIIPPQYLAEVEKELNGNFVHCYGGPDAAHESFSDLQKAINYAMTSFFTTGGIRGGKKAVNKFQPRSFNLGMSKEAFEATNGFGNIHPGEDPDLTFRIWNEGYKTRLFPKAFVYHKRRIDWKKFYRQVNKFGSVRPILNKWHPSSKKITYWFPSVFSIGFLLSIIMIFFGYPQLTLCYAAYFVLLFFDSLIKNKSLKIAFLSLRAVCIQFMGYGIGFFKSTILLNFNSKSAEELFPELFFSKK</sequence>
<dbReference type="InterPro" id="IPR001173">
    <property type="entry name" value="Glyco_trans_2-like"/>
</dbReference>
<evidence type="ECO:0000259" key="2">
    <source>
        <dbReference type="Pfam" id="PF00535"/>
    </source>
</evidence>
<dbReference type="EMBL" id="JAVRHR010000002">
    <property type="protein sequence ID" value="MDT0607278.1"/>
    <property type="molecule type" value="Genomic_DNA"/>
</dbReference>
<keyword evidence="1" id="KW-1133">Transmembrane helix</keyword>
<keyword evidence="3" id="KW-0328">Glycosyltransferase</keyword>
<gene>
    <name evidence="3" type="ORF">RM706_09565</name>
</gene>
<keyword evidence="1" id="KW-0812">Transmembrane</keyword>
<dbReference type="PANTHER" id="PTHR22916">
    <property type="entry name" value="GLYCOSYLTRANSFERASE"/>
    <property type="match status" value="1"/>
</dbReference>
<dbReference type="RefSeq" id="WP_311350837.1">
    <property type="nucleotide sequence ID" value="NZ_JAVRHR010000002.1"/>
</dbReference>
<reference evidence="3 4" key="1">
    <citation type="submission" date="2023-09" db="EMBL/GenBank/DDBJ databases">
        <authorList>
            <person name="Rey-Velasco X."/>
        </authorList>
    </citation>
    <scope>NUCLEOTIDE SEQUENCE [LARGE SCALE GENOMIC DNA]</scope>
    <source>
        <strain evidence="3 4">F388</strain>
    </source>
</reference>
<name>A0ABU3ABJ0_9FLAO</name>
<feature type="transmembrane region" description="Helical" evidence="1">
    <location>
        <begin position="291"/>
        <end position="311"/>
    </location>
</feature>
<organism evidence="3 4">
    <name type="scientific">Croceitalea rosinachiae</name>
    <dbReference type="NCBI Taxonomy" id="3075596"/>
    <lineage>
        <taxon>Bacteria</taxon>
        <taxon>Pseudomonadati</taxon>
        <taxon>Bacteroidota</taxon>
        <taxon>Flavobacteriia</taxon>
        <taxon>Flavobacteriales</taxon>
        <taxon>Flavobacteriaceae</taxon>
        <taxon>Croceitalea</taxon>
    </lineage>
</organism>
<evidence type="ECO:0000313" key="4">
    <source>
        <dbReference type="Proteomes" id="UP001255246"/>
    </source>
</evidence>
<evidence type="ECO:0000313" key="3">
    <source>
        <dbReference type="EMBL" id="MDT0607278.1"/>
    </source>
</evidence>